<reference evidence="2 3" key="1">
    <citation type="journal article" date="2019" name="Environ. Microbiol.">
        <title>At the nexus of three kingdoms: the genome of the mycorrhizal fungus Gigaspora margarita provides insights into plant, endobacterial and fungal interactions.</title>
        <authorList>
            <person name="Venice F."/>
            <person name="Ghignone S."/>
            <person name="Salvioli di Fossalunga A."/>
            <person name="Amselem J."/>
            <person name="Novero M."/>
            <person name="Xianan X."/>
            <person name="Sedzielewska Toro K."/>
            <person name="Morin E."/>
            <person name="Lipzen A."/>
            <person name="Grigoriev I.V."/>
            <person name="Henrissat B."/>
            <person name="Martin F.M."/>
            <person name="Bonfante P."/>
        </authorList>
    </citation>
    <scope>NUCLEOTIDE SEQUENCE [LARGE SCALE GENOMIC DNA]</scope>
    <source>
        <strain evidence="2 3">BEG34</strain>
    </source>
</reference>
<gene>
    <name evidence="2" type="ORF">F8M41_018649</name>
</gene>
<protein>
    <submittedName>
        <fullName evidence="2">Uncharacterized protein</fullName>
    </submittedName>
</protein>
<keyword evidence="3" id="KW-1185">Reference proteome</keyword>
<proteinExistence type="predicted"/>
<evidence type="ECO:0000313" key="3">
    <source>
        <dbReference type="Proteomes" id="UP000439903"/>
    </source>
</evidence>
<dbReference type="EMBL" id="WTPW01000460">
    <property type="protein sequence ID" value="KAF0508963.1"/>
    <property type="molecule type" value="Genomic_DNA"/>
</dbReference>
<keyword evidence="1" id="KW-0175">Coiled coil</keyword>
<evidence type="ECO:0000313" key="2">
    <source>
        <dbReference type="EMBL" id="KAF0508963.1"/>
    </source>
</evidence>
<evidence type="ECO:0000256" key="1">
    <source>
        <dbReference type="SAM" id="Coils"/>
    </source>
</evidence>
<comment type="caution">
    <text evidence="2">The sequence shown here is derived from an EMBL/GenBank/DDBJ whole genome shotgun (WGS) entry which is preliminary data.</text>
</comment>
<accession>A0A8H4EL94</accession>
<sequence>MELEYNYQVNQMKIEIKSKTIKIEEIEIEIEKLEENNLFLNKEFIGTTYTKIDVGGIIDSIMEFSEKKQEKETIVSKPSNTLNDDISEEMVM</sequence>
<dbReference type="Proteomes" id="UP000439903">
    <property type="component" value="Unassembled WGS sequence"/>
</dbReference>
<feature type="coiled-coil region" evidence="1">
    <location>
        <begin position="9"/>
        <end position="43"/>
    </location>
</feature>
<name>A0A8H4EL94_GIGMA</name>
<organism evidence="2 3">
    <name type="scientific">Gigaspora margarita</name>
    <dbReference type="NCBI Taxonomy" id="4874"/>
    <lineage>
        <taxon>Eukaryota</taxon>
        <taxon>Fungi</taxon>
        <taxon>Fungi incertae sedis</taxon>
        <taxon>Mucoromycota</taxon>
        <taxon>Glomeromycotina</taxon>
        <taxon>Glomeromycetes</taxon>
        <taxon>Diversisporales</taxon>
        <taxon>Gigasporaceae</taxon>
        <taxon>Gigaspora</taxon>
    </lineage>
</organism>
<dbReference type="AlphaFoldDB" id="A0A8H4EL94"/>